<dbReference type="AlphaFoldDB" id="A0A6G7J156"/>
<dbReference type="KEGG" id="mut:GVT53_05670"/>
<protein>
    <submittedName>
        <fullName evidence="1">Uncharacterized protein</fullName>
    </submittedName>
</protein>
<evidence type="ECO:0000313" key="1">
    <source>
        <dbReference type="EMBL" id="QII44182.1"/>
    </source>
</evidence>
<evidence type="ECO:0000313" key="2">
    <source>
        <dbReference type="Proteomes" id="UP000502928"/>
    </source>
</evidence>
<accession>A0A6G7J156</accession>
<dbReference type="Proteomes" id="UP000502928">
    <property type="component" value="Chromosome"/>
</dbReference>
<dbReference type="RefSeq" id="WP_166247843.1">
    <property type="nucleotide sequence ID" value="NZ_CP049616.1"/>
</dbReference>
<dbReference type="EMBL" id="CP049616">
    <property type="protein sequence ID" value="QII44182.1"/>
    <property type="molecule type" value="Genomic_DNA"/>
</dbReference>
<name>A0A6G7J156_9FLAO</name>
<proteinExistence type="predicted"/>
<organism evidence="1 2">
    <name type="scientific">Flagellimonas oceani</name>
    <dbReference type="NCBI Taxonomy" id="2698672"/>
    <lineage>
        <taxon>Bacteria</taxon>
        <taxon>Pseudomonadati</taxon>
        <taxon>Bacteroidota</taxon>
        <taxon>Flavobacteriia</taxon>
        <taxon>Flavobacteriales</taxon>
        <taxon>Flavobacteriaceae</taxon>
        <taxon>Flagellimonas</taxon>
    </lineage>
</organism>
<reference evidence="1 2" key="1">
    <citation type="submission" date="2020-02" db="EMBL/GenBank/DDBJ databases">
        <title>Complete genome of Muricauda sp. 501str8.</title>
        <authorList>
            <person name="Dong B."/>
            <person name="Zhu S."/>
            <person name="Yang J."/>
            <person name="Chen J."/>
        </authorList>
    </citation>
    <scope>NUCLEOTIDE SEQUENCE [LARGE SCALE GENOMIC DNA]</scope>
    <source>
        <strain evidence="1 2">501str8</strain>
    </source>
</reference>
<keyword evidence="2" id="KW-1185">Reference proteome</keyword>
<gene>
    <name evidence="1" type="ORF">GVT53_05670</name>
</gene>
<sequence>MFSCKAQKKQNPPVGKEIHGLELVDHDNFTNIDSFATHVIRDTKTLGKFYKQINKTRKPGLPVPMVDFSKDILILLCLGEQHGEKTIQLSKLEETDQEMLIALDVRNVSTEEEISIQPVYFPFYLYKIPLVEKTLRFQQVDN</sequence>